<keyword evidence="4 5" id="KW-0804">Transcription</keyword>
<sequence>MTSCLVSSGCSSPLNVSFYTKSPPQEKDDHQVDTDIKKSSDQFKISISKFVQDLESSQTNEINIEKTCIKYGFQKRRFYDVLNVLESVGCCAKINTDVVIWYGLSNIPSTFETLQYTYKVNLPSSTLEDIFTNQQSIGISNLTVMLILCYLVMRVYSLDIKHVAMFLSRSNNRYKTTLCKLYQVTHILESAGIISRSLVPCVFILNKNYVRFVDIGKVKDEENPLSLANLLNDHSSVGPALAIEQRRVEFFMGYKKVVSRPYHYRTKIPYLFV</sequence>
<evidence type="ECO:0000256" key="3">
    <source>
        <dbReference type="ARBA" id="ARBA00023125"/>
    </source>
</evidence>
<dbReference type="Proteomes" id="UP001470230">
    <property type="component" value="Unassembled WGS sequence"/>
</dbReference>
<evidence type="ECO:0000256" key="5">
    <source>
        <dbReference type="RuleBase" id="RU003796"/>
    </source>
</evidence>
<evidence type="ECO:0000256" key="1">
    <source>
        <dbReference type="ARBA" id="ARBA00010940"/>
    </source>
</evidence>
<gene>
    <name evidence="7" type="ORF">M9Y10_039299</name>
</gene>
<feature type="domain" description="E2F/DP family winged-helix DNA-binding" evidence="6">
    <location>
        <begin position="38"/>
        <end position="103"/>
    </location>
</feature>
<name>A0ABR2KAU3_9EUKA</name>
<evidence type="ECO:0000256" key="4">
    <source>
        <dbReference type="ARBA" id="ARBA00023163"/>
    </source>
</evidence>
<evidence type="ECO:0000259" key="6">
    <source>
        <dbReference type="SMART" id="SM01372"/>
    </source>
</evidence>
<dbReference type="Pfam" id="PF02319">
    <property type="entry name" value="WHD_E2F_TDP"/>
    <property type="match status" value="1"/>
</dbReference>
<dbReference type="GO" id="GO:0003677">
    <property type="term" value="F:DNA binding"/>
    <property type="evidence" value="ECO:0007669"/>
    <property type="project" value="UniProtKB-KW"/>
</dbReference>
<dbReference type="InterPro" id="IPR036390">
    <property type="entry name" value="WH_DNA-bd_sf"/>
</dbReference>
<organism evidence="7 8">
    <name type="scientific">Tritrichomonas musculus</name>
    <dbReference type="NCBI Taxonomy" id="1915356"/>
    <lineage>
        <taxon>Eukaryota</taxon>
        <taxon>Metamonada</taxon>
        <taxon>Parabasalia</taxon>
        <taxon>Tritrichomonadida</taxon>
        <taxon>Tritrichomonadidae</taxon>
        <taxon>Tritrichomonas</taxon>
    </lineage>
</organism>
<comment type="subcellular location">
    <subcellularLocation>
        <location evidence="5">Nucleus</location>
    </subcellularLocation>
</comment>
<dbReference type="Gene3D" id="1.10.10.10">
    <property type="entry name" value="Winged helix-like DNA-binding domain superfamily/Winged helix DNA-binding domain"/>
    <property type="match status" value="1"/>
</dbReference>
<keyword evidence="3 5" id="KW-0238">DNA-binding</keyword>
<evidence type="ECO:0000313" key="7">
    <source>
        <dbReference type="EMBL" id="KAK8888235.1"/>
    </source>
</evidence>
<dbReference type="InterPro" id="IPR015633">
    <property type="entry name" value="E2F"/>
</dbReference>
<accession>A0ABR2KAU3</accession>
<dbReference type="PANTHER" id="PTHR12081:SF18">
    <property type="entry name" value="TRANSCRIPTION FACTOR E2F2-RELATED"/>
    <property type="match status" value="1"/>
</dbReference>
<dbReference type="EMBL" id="JAPFFF010000006">
    <property type="protein sequence ID" value="KAK8888235.1"/>
    <property type="molecule type" value="Genomic_DNA"/>
</dbReference>
<keyword evidence="5" id="KW-0539">Nucleus</keyword>
<keyword evidence="8" id="KW-1185">Reference proteome</keyword>
<dbReference type="PANTHER" id="PTHR12081">
    <property type="entry name" value="TRANSCRIPTION FACTOR E2F"/>
    <property type="match status" value="1"/>
</dbReference>
<comment type="caution">
    <text evidence="7">The sequence shown here is derived from an EMBL/GenBank/DDBJ whole genome shotgun (WGS) entry which is preliminary data.</text>
</comment>
<evidence type="ECO:0000313" key="8">
    <source>
        <dbReference type="Proteomes" id="UP001470230"/>
    </source>
</evidence>
<proteinExistence type="inferred from homology"/>
<dbReference type="SMART" id="SM01372">
    <property type="entry name" value="E2F_TDP"/>
    <property type="match status" value="1"/>
</dbReference>
<protein>
    <submittedName>
        <fullName evidence="7">E2F/DP winged-helix DNA-binding domain</fullName>
    </submittedName>
</protein>
<dbReference type="InterPro" id="IPR036388">
    <property type="entry name" value="WH-like_DNA-bd_sf"/>
</dbReference>
<evidence type="ECO:0000256" key="2">
    <source>
        <dbReference type="ARBA" id="ARBA00023015"/>
    </source>
</evidence>
<dbReference type="SUPFAM" id="SSF46785">
    <property type="entry name" value="Winged helix' DNA-binding domain"/>
    <property type="match status" value="1"/>
</dbReference>
<keyword evidence="2 5" id="KW-0805">Transcription regulation</keyword>
<comment type="similarity">
    <text evidence="1 5">Belongs to the E2F/DP family.</text>
</comment>
<reference evidence="7 8" key="1">
    <citation type="submission" date="2024-04" db="EMBL/GenBank/DDBJ databases">
        <title>Tritrichomonas musculus Genome.</title>
        <authorList>
            <person name="Alves-Ferreira E."/>
            <person name="Grigg M."/>
            <person name="Lorenzi H."/>
            <person name="Galac M."/>
        </authorList>
    </citation>
    <scope>NUCLEOTIDE SEQUENCE [LARGE SCALE GENOMIC DNA]</scope>
    <source>
        <strain evidence="7 8">EAF2021</strain>
    </source>
</reference>
<dbReference type="InterPro" id="IPR003316">
    <property type="entry name" value="E2F_WHTH_DNA-bd_dom"/>
</dbReference>